<gene>
    <name evidence="5" type="ORF">Pmani_007687</name>
</gene>
<keyword evidence="6" id="KW-1185">Reference proteome</keyword>
<feature type="region of interest" description="Disordered" evidence="1">
    <location>
        <begin position="623"/>
        <end position="768"/>
    </location>
</feature>
<comment type="caution">
    <text evidence="5">The sequence shown here is derived from an EMBL/GenBank/DDBJ whole genome shotgun (WGS) entry which is preliminary data.</text>
</comment>
<keyword evidence="2" id="KW-1133">Transmembrane helix</keyword>
<evidence type="ECO:0000256" key="1">
    <source>
        <dbReference type="SAM" id="MobiDB-lite"/>
    </source>
</evidence>
<keyword evidence="2" id="KW-0472">Membrane</keyword>
<reference evidence="5" key="1">
    <citation type="submission" date="2023-11" db="EMBL/GenBank/DDBJ databases">
        <title>Genome assemblies of two species of porcelain crab, Petrolisthes cinctipes and Petrolisthes manimaculis (Anomura: Porcellanidae).</title>
        <authorList>
            <person name="Angst P."/>
        </authorList>
    </citation>
    <scope>NUCLEOTIDE SEQUENCE</scope>
    <source>
        <strain evidence="5">PB745_02</strain>
        <tissue evidence="5">Gill</tissue>
    </source>
</reference>
<organism evidence="5 6">
    <name type="scientific">Petrolisthes manimaculis</name>
    <dbReference type="NCBI Taxonomy" id="1843537"/>
    <lineage>
        <taxon>Eukaryota</taxon>
        <taxon>Metazoa</taxon>
        <taxon>Ecdysozoa</taxon>
        <taxon>Arthropoda</taxon>
        <taxon>Crustacea</taxon>
        <taxon>Multicrustacea</taxon>
        <taxon>Malacostraca</taxon>
        <taxon>Eumalacostraca</taxon>
        <taxon>Eucarida</taxon>
        <taxon>Decapoda</taxon>
        <taxon>Pleocyemata</taxon>
        <taxon>Anomura</taxon>
        <taxon>Galatheoidea</taxon>
        <taxon>Porcellanidae</taxon>
        <taxon>Petrolisthes</taxon>
    </lineage>
</organism>
<evidence type="ECO:0000259" key="4">
    <source>
        <dbReference type="SMART" id="SM00703"/>
    </source>
</evidence>
<name>A0AAE1Q888_9EUCA</name>
<feature type="signal peptide" evidence="3">
    <location>
        <begin position="1"/>
        <end position="18"/>
    </location>
</feature>
<feature type="compositionally biased region" description="Basic and acidic residues" evidence="1">
    <location>
        <begin position="631"/>
        <end position="758"/>
    </location>
</feature>
<evidence type="ECO:0000256" key="2">
    <source>
        <dbReference type="SAM" id="Phobius"/>
    </source>
</evidence>
<feature type="transmembrane region" description="Helical" evidence="2">
    <location>
        <begin position="467"/>
        <end position="489"/>
    </location>
</feature>
<evidence type="ECO:0000313" key="5">
    <source>
        <dbReference type="EMBL" id="KAK4321491.1"/>
    </source>
</evidence>
<feature type="transmembrane region" description="Helical" evidence="2">
    <location>
        <begin position="586"/>
        <end position="609"/>
    </location>
</feature>
<accession>A0AAE1Q888</accession>
<feature type="transmembrane region" description="Helical" evidence="2">
    <location>
        <begin position="514"/>
        <end position="531"/>
    </location>
</feature>
<dbReference type="PANTHER" id="PTHR11161">
    <property type="entry name" value="O-ACYLTRANSFERASE"/>
    <property type="match status" value="1"/>
</dbReference>
<feature type="chain" id="PRO_5042244674" description="Nose resistant-to-fluoxetine protein N-terminal domain-containing protein" evidence="3">
    <location>
        <begin position="19"/>
        <end position="768"/>
    </location>
</feature>
<dbReference type="Pfam" id="PF20146">
    <property type="entry name" value="NRF"/>
    <property type="match status" value="1"/>
</dbReference>
<dbReference type="InterPro" id="IPR006621">
    <property type="entry name" value="Nose-resist-to-fluoxetine_N"/>
</dbReference>
<evidence type="ECO:0000313" key="6">
    <source>
        <dbReference type="Proteomes" id="UP001292094"/>
    </source>
</evidence>
<keyword evidence="3" id="KW-0732">Signal</keyword>
<feature type="transmembrane region" description="Helical" evidence="2">
    <location>
        <begin position="378"/>
        <end position="400"/>
    </location>
</feature>
<dbReference type="Proteomes" id="UP001292094">
    <property type="component" value="Unassembled WGS sequence"/>
</dbReference>
<feature type="transmembrane region" description="Helical" evidence="2">
    <location>
        <begin position="258"/>
        <end position="281"/>
    </location>
</feature>
<feature type="transmembrane region" description="Helical" evidence="2">
    <location>
        <begin position="552"/>
        <end position="574"/>
    </location>
</feature>
<feature type="transmembrane region" description="Helical" evidence="2">
    <location>
        <begin position="331"/>
        <end position="349"/>
    </location>
</feature>
<protein>
    <recommendedName>
        <fullName evidence="4">Nose resistant-to-fluoxetine protein N-terminal domain-containing protein</fullName>
    </recommendedName>
</protein>
<evidence type="ECO:0000256" key="3">
    <source>
        <dbReference type="SAM" id="SignalP"/>
    </source>
</evidence>
<dbReference type="SMART" id="SM00703">
    <property type="entry name" value="NRF"/>
    <property type="match status" value="1"/>
</dbReference>
<proteinExistence type="predicted"/>
<feature type="domain" description="Nose resistant-to-fluoxetine protein N-terminal" evidence="4">
    <location>
        <begin position="86"/>
        <end position="250"/>
    </location>
</feature>
<dbReference type="EMBL" id="JAWZYT010000582">
    <property type="protein sequence ID" value="KAK4321491.1"/>
    <property type="molecule type" value="Genomic_DNA"/>
</dbReference>
<sequence length="768" mass="87219">MLRWWCVLVLVLVVTVEAGVDGQDSVWPISEAFKLEIQDWFANPTKRALNGLPRLLLQDDNGVQEKAASDTLGVYLPSTDPDIVDNEQCRKDVAAFLRLLNNKRLLQLVSLIDDGWPYRLPDSWGKLPDGILYGNIRPWGVMEECTRITVNTTIKPPVTSPMFEAQFRGRYCLVSYNSQANEDKATREVNRMLESMSRMGATLLIPNTTYASYGTCIPSSCTHKDLEASIKALRTEMADLYVDCHLKNEVKPLYAGDIVYIVFLGIIASLLLLATIADLSINYFDNQHYRKGPLKYLLVFSAYTNLCKIFHINTKENPEVISCLHGIRNSYTALSFLPTRVMSMIWVVWGHEYLFSSINSINLNGIQQLTDNLLEQTITGGVFAVDTFFLLSGLLVMYGLMKEYKRVKRINWSLYYLHRVISNAGDEPRPMIDTYSKPWCRAAPYLVGFWGGLLLDHYRHKKLNLTWWQVLLGWALAITVGMLVVFGMADYNTLVDPKLLTQDVSIPYESLSRGAWALAVLWVIFACHKGYAGPINTFLSHPCWQPLSRLTFSIYLTSLSIQLLFTGVSVTPFYTNHLNVFIQTTGILFIGGIAAVIISLIAEGPVLGLEKLLLRRPGRGELQKSLRRKLHPETHQSETHQSETHQSETHQSETHQSDTHQPDTHQPESHQSETHQPESHQSETHQSDTHQPDTHQPESHQSETHQSDTHQPDTHQSETHQSESHQSETHQSETHQSETHQPETHQSETHQPETHQPEIHISLKYTPA</sequence>
<dbReference type="InterPro" id="IPR052728">
    <property type="entry name" value="O2_lipid_transport_reg"/>
</dbReference>
<keyword evidence="2" id="KW-0812">Transmembrane</keyword>
<dbReference type="AlphaFoldDB" id="A0AAE1Q888"/>
<dbReference type="PANTHER" id="PTHR11161:SF0">
    <property type="entry name" value="O-ACYLTRANSFERASE LIKE PROTEIN"/>
    <property type="match status" value="1"/>
</dbReference>